<gene>
    <name evidence="2" type="ORF">FAGAP_8213</name>
</gene>
<name>A0A9P5B5A0_9HYPO</name>
<accession>A0A9P5B5A0</accession>
<reference evidence="2" key="1">
    <citation type="submission" date="2020-01" db="EMBL/GenBank/DDBJ databases">
        <title>Identification and distribution of gene clusters putatively required for synthesis of sphingolipid metabolism inhibitors in phylogenetically diverse species of the filamentous fungus Fusarium.</title>
        <authorList>
            <person name="Kim H.-S."/>
            <person name="Busman M."/>
            <person name="Brown D.W."/>
            <person name="Divon H."/>
            <person name="Uhlig S."/>
            <person name="Proctor R.H."/>
        </authorList>
    </citation>
    <scope>NUCLEOTIDE SEQUENCE</scope>
    <source>
        <strain evidence="2">NRRL 31653</strain>
    </source>
</reference>
<evidence type="ECO:0000256" key="1">
    <source>
        <dbReference type="SAM" id="MobiDB-lite"/>
    </source>
</evidence>
<feature type="compositionally biased region" description="Low complexity" evidence="1">
    <location>
        <begin position="95"/>
        <end position="108"/>
    </location>
</feature>
<keyword evidence="3" id="KW-1185">Reference proteome</keyword>
<proteinExistence type="predicted"/>
<dbReference type="AlphaFoldDB" id="A0A9P5B5A0"/>
<protein>
    <submittedName>
        <fullName evidence="2">Uncharacterized protein</fullName>
    </submittedName>
</protein>
<evidence type="ECO:0000313" key="2">
    <source>
        <dbReference type="EMBL" id="KAF4495659.1"/>
    </source>
</evidence>
<comment type="caution">
    <text evidence="2">The sequence shown here is derived from an EMBL/GenBank/DDBJ whole genome shotgun (WGS) entry which is preliminary data.</text>
</comment>
<organism evidence="2 3">
    <name type="scientific">Fusarium agapanthi</name>
    <dbReference type="NCBI Taxonomy" id="1803897"/>
    <lineage>
        <taxon>Eukaryota</taxon>
        <taxon>Fungi</taxon>
        <taxon>Dikarya</taxon>
        <taxon>Ascomycota</taxon>
        <taxon>Pezizomycotina</taxon>
        <taxon>Sordariomycetes</taxon>
        <taxon>Hypocreomycetidae</taxon>
        <taxon>Hypocreales</taxon>
        <taxon>Nectriaceae</taxon>
        <taxon>Fusarium</taxon>
        <taxon>Fusarium fujikuroi species complex</taxon>
    </lineage>
</organism>
<feature type="region of interest" description="Disordered" evidence="1">
    <location>
        <begin position="35"/>
        <end position="126"/>
    </location>
</feature>
<dbReference type="OrthoDB" id="3594103at2759"/>
<evidence type="ECO:0000313" key="3">
    <source>
        <dbReference type="Proteomes" id="UP000737391"/>
    </source>
</evidence>
<sequence>MEWLALELEMQSILEGQKRQNGFLSLSDRLRLRSAQSRSNDLSTAASVDSLVHPNTKDPKLMGPDQEEEYQSDVDGAQTPTRLAEVSELLRDFASETTSTSGKTTPTSALSFESEPYESYAAALKR</sequence>
<dbReference type="Proteomes" id="UP000737391">
    <property type="component" value="Unassembled WGS sequence"/>
</dbReference>
<dbReference type="EMBL" id="LUFC02000620">
    <property type="protein sequence ID" value="KAF4495659.1"/>
    <property type="molecule type" value="Genomic_DNA"/>
</dbReference>